<keyword evidence="3" id="KW-0808">Transferase</keyword>
<feature type="region of interest" description="Disordered" evidence="1">
    <location>
        <begin position="73"/>
        <end position="103"/>
    </location>
</feature>
<dbReference type="SUPFAM" id="SSF53448">
    <property type="entry name" value="Nucleotide-diphospho-sugar transferases"/>
    <property type="match status" value="1"/>
</dbReference>
<dbReference type="GO" id="GO:0016740">
    <property type="term" value="F:transferase activity"/>
    <property type="evidence" value="ECO:0007669"/>
    <property type="project" value="UniProtKB-KW"/>
</dbReference>
<dbReference type="RefSeq" id="WP_108127717.1">
    <property type="nucleotide sequence ID" value="NZ_QBKP01000002.1"/>
</dbReference>
<dbReference type="CDD" id="cd00761">
    <property type="entry name" value="Glyco_tranf_GTA_type"/>
    <property type="match status" value="1"/>
</dbReference>
<reference evidence="3 4" key="1">
    <citation type="submission" date="2018-04" db="EMBL/GenBank/DDBJ databases">
        <title>Genomic Encyclopedia of Archaeal and Bacterial Type Strains, Phase II (KMG-II): from individual species to whole genera.</title>
        <authorList>
            <person name="Goeker M."/>
        </authorList>
    </citation>
    <scope>NUCLEOTIDE SEQUENCE [LARGE SCALE GENOMIC DNA]</scope>
    <source>
        <strain evidence="3 4">DSM 21823</strain>
    </source>
</reference>
<keyword evidence="4" id="KW-1185">Reference proteome</keyword>
<dbReference type="AlphaFoldDB" id="A0A2T6B8K1"/>
<gene>
    <name evidence="3" type="ORF">C8N34_102127</name>
</gene>
<dbReference type="EMBL" id="QBKP01000002">
    <property type="protein sequence ID" value="PTX52348.1"/>
    <property type="molecule type" value="Genomic_DNA"/>
</dbReference>
<dbReference type="Proteomes" id="UP000244224">
    <property type="component" value="Unassembled WGS sequence"/>
</dbReference>
<dbReference type="InterPro" id="IPR029044">
    <property type="entry name" value="Nucleotide-diphossugar_trans"/>
</dbReference>
<evidence type="ECO:0000313" key="3">
    <source>
        <dbReference type="EMBL" id="PTX52348.1"/>
    </source>
</evidence>
<feature type="domain" description="Glycosyltransferase 2-like" evidence="2">
    <location>
        <begin position="10"/>
        <end position="81"/>
    </location>
</feature>
<comment type="caution">
    <text evidence="3">The sequence shown here is derived from an EMBL/GenBank/DDBJ whole genome shotgun (WGS) entry which is preliminary data.</text>
</comment>
<dbReference type="Pfam" id="PF00535">
    <property type="entry name" value="Glycos_transf_2"/>
    <property type="match status" value="1"/>
</dbReference>
<accession>A0A2T6B8K1</accession>
<proteinExistence type="predicted"/>
<evidence type="ECO:0000313" key="4">
    <source>
        <dbReference type="Proteomes" id="UP000244224"/>
    </source>
</evidence>
<dbReference type="InterPro" id="IPR001173">
    <property type="entry name" value="Glyco_trans_2-like"/>
</dbReference>
<dbReference type="Gene3D" id="3.90.550.10">
    <property type="entry name" value="Spore Coat Polysaccharide Biosynthesis Protein SpsA, Chain A"/>
    <property type="match status" value="1"/>
</dbReference>
<evidence type="ECO:0000256" key="1">
    <source>
        <dbReference type="SAM" id="MobiDB-lite"/>
    </source>
</evidence>
<evidence type="ECO:0000259" key="2">
    <source>
        <dbReference type="Pfam" id="PF00535"/>
    </source>
</evidence>
<protein>
    <submittedName>
        <fullName evidence="3">Glycosyl transferase family 2</fullName>
    </submittedName>
</protein>
<organism evidence="3 4">
    <name type="scientific">Gemmobacter caeni</name>
    <dbReference type="NCBI Taxonomy" id="589035"/>
    <lineage>
        <taxon>Bacteria</taxon>
        <taxon>Pseudomonadati</taxon>
        <taxon>Pseudomonadota</taxon>
        <taxon>Alphaproteobacteria</taxon>
        <taxon>Rhodobacterales</taxon>
        <taxon>Paracoccaceae</taxon>
        <taxon>Gemmobacter</taxon>
    </lineage>
</organism>
<sequence>MSLAKNPHLSVVIPLYQKARHVRTALADAFRSCRDADTPFELVVVDDGSTDGSGDVVRGWADEAAGQAAALRLLTQENRGAPRGPQRGLAGRAGRSDPVPGRR</sequence>
<name>A0A2T6B8K1_9RHOB</name>